<dbReference type="InterPro" id="IPR014325">
    <property type="entry name" value="RNA_pol_sigma-E_actinobac"/>
</dbReference>
<dbReference type="Gene3D" id="1.10.10.10">
    <property type="entry name" value="Winged helix-like DNA-binding domain superfamily/Winged helix DNA-binding domain"/>
    <property type="match status" value="1"/>
</dbReference>
<comment type="similarity">
    <text evidence="1">Belongs to the sigma-70 factor family. ECF subfamily.</text>
</comment>
<dbReference type="RefSeq" id="WP_033381223.1">
    <property type="nucleotide sequence ID" value="NZ_FWXV01000002.1"/>
</dbReference>
<dbReference type="SUPFAM" id="SSF88946">
    <property type="entry name" value="Sigma2 domain of RNA polymerase sigma factors"/>
    <property type="match status" value="1"/>
</dbReference>
<gene>
    <name evidence="8" type="ORF">SAMN05661093_03364</name>
</gene>
<evidence type="ECO:0000256" key="5">
    <source>
        <dbReference type="ARBA" id="ARBA00023163"/>
    </source>
</evidence>
<feature type="domain" description="RNA polymerase sigma-70 region 2" evidence="6">
    <location>
        <begin position="19"/>
        <end position="77"/>
    </location>
</feature>
<dbReference type="Proteomes" id="UP000192674">
    <property type="component" value="Unassembled WGS sequence"/>
</dbReference>
<organism evidence="8 9">
    <name type="scientific">Kibdelosporangium aridum</name>
    <dbReference type="NCBI Taxonomy" id="2030"/>
    <lineage>
        <taxon>Bacteria</taxon>
        <taxon>Bacillati</taxon>
        <taxon>Actinomycetota</taxon>
        <taxon>Actinomycetes</taxon>
        <taxon>Pseudonocardiales</taxon>
        <taxon>Pseudonocardiaceae</taxon>
        <taxon>Kibdelosporangium</taxon>
    </lineage>
</organism>
<evidence type="ECO:0000259" key="6">
    <source>
        <dbReference type="Pfam" id="PF04542"/>
    </source>
</evidence>
<dbReference type="EMBL" id="FWXV01000002">
    <property type="protein sequence ID" value="SMC96869.1"/>
    <property type="molecule type" value="Genomic_DNA"/>
</dbReference>
<dbReference type="GO" id="GO:0006352">
    <property type="term" value="P:DNA-templated transcription initiation"/>
    <property type="evidence" value="ECO:0007669"/>
    <property type="project" value="InterPro"/>
</dbReference>
<dbReference type="InterPro" id="IPR013324">
    <property type="entry name" value="RNA_pol_sigma_r3/r4-like"/>
</dbReference>
<dbReference type="PANTHER" id="PTHR43133:SF50">
    <property type="entry name" value="ECF RNA POLYMERASE SIGMA FACTOR SIGM"/>
    <property type="match status" value="1"/>
</dbReference>
<evidence type="ECO:0000313" key="9">
    <source>
        <dbReference type="Proteomes" id="UP000192674"/>
    </source>
</evidence>
<dbReference type="InterPro" id="IPR007627">
    <property type="entry name" value="RNA_pol_sigma70_r2"/>
</dbReference>
<dbReference type="Gene3D" id="1.10.1740.10">
    <property type="match status" value="1"/>
</dbReference>
<feature type="domain" description="RNA polymerase sigma factor 70 region 4 type 2" evidence="7">
    <location>
        <begin position="103"/>
        <end position="153"/>
    </location>
</feature>
<keyword evidence="4" id="KW-0238">DNA-binding</keyword>
<dbReference type="PANTHER" id="PTHR43133">
    <property type="entry name" value="RNA POLYMERASE ECF-TYPE SIGMA FACTO"/>
    <property type="match status" value="1"/>
</dbReference>
<sequence>MARFDKEFAEYFSARFDYARRTAYALCADWVEAEELAQHGFVRLYSHWPRVVHSNPDAYLRTVLTRLFLDTRRRGRKREQLVADLPEQLTVDNYHAAEYRPSLIAALQKVPPKQRAVLVLRIVQDLSIEQVAEALRCSTGTVKSQTARGLKTLREAYEQVTAASRCA</sequence>
<dbReference type="InterPro" id="IPR014284">
    <property type="entry name" value="RNA_pol_sigma-70_dom"/>
</dbReference>
<dbReference type="OrthoDB" id="3678480at2"/>
<dbReference type="InterPro" id="IPR039425">
    <property type="entry name" value="RNA_pol_sigma-70-like"/>
</dbReference>
<dbReference type="InterPro" id="IPR013325">
    <property type="entry name" value="RNA_pol_sigma_r2"/>
</dbReference>
<evidence type="ECO:0000256" key="3">
    <source>
        <dbReference type="ARBA" id="ARBA00023082"/>
    </source>
</evidence>
<evidence type="ECO:0000256" key="1">
    <source>
        <dbReference type="ARBA" id="ARBA00010641"/>
    </source>
</evidence>
<dbReference type="SUPFAM" id="SSF88659">
    <property type="entry name" value="Sigma3 and sigma4 domains of RNA polymerase sigma factors"/>
    <property type="match status" value="1"/>
</dbReference>
<dbReference type="InterPro" id="IPR036388">
    <property type="entry name" value="WH-like_DNA-bd_sf"/>
</dbReference>
<proteinExistence type="inferred from homology"/>
<name>A0A1Y5XIJ5_KIBAR</name>
<keyword evidence="3" id="KW-0731">Sigma factor</keyword>
<dbReference type="GO" id="GO:0016987">
    <property type="term" value="F:sigma factor activity"/>
    <property type="evidence" value="ECO:0007669"/>
    <property type="project" value="UniProtKB-KW"/>
</dbReference>
<evidence type="ECO:0000313" key="8">
    <source>
        <dbReference type="EMBL" id="SMC96869.1"/>
    </source>
</evidence>
<protein>
    <submittedName>
        <fullName evidence="8">RNA polymerase sigma-70 factor, sigma-E family</fullName>
    </submittedName>
</protein>
<keyword evidence="5" id="KW-0804">Transcription</keyword>
<dbReference type="InterPro" id="IPR013249">
    <property type="entry name" value="RNA_pol_sigma70_r4_t2"/>
</dbReference>
<accession>A0A1Y5XIJ5</accession>
<dbReference type="CDD" id="cd06171">
    <property type="entry name" value="Sigma70_r4"/>
    <property type="match status" value="1"/>
</dbReference>
<evidence type="ECO:0000256" key="2">
    <source>
        <dbReference type="ARBA" id="ARBA00023015"/>
    </source>
</evidence>
<dbReference type="NCBIfam" id="TIGR02983">
    <property type="entry name" value="SigE-fam_strep"/>
    <property type="match status" value="1"/>
</dbReference>
<evidence type="ECO:0000256" key="4">
    <source>
        <dbReference type="ARBA" id="ARBA00023125"/>
    </source>
</evidence>
<dbReference type="Pfam" id="PF08281">
    <property type="entry name" value="Sigma70_r4_2"/>
    <property type="match status" value="1"/>
</dbReference>
<dbReference type="GO" id="GO:0003677">
    <property type="term" value="F:DNA binding"/>
    <property type="evidence" value="ECO:0007669"/>
    <property type="project" value="UniProtKB-KW"/>
</dbReference>
<dbReference type="Pfam" id="PF04542">
    <property type="entry name" value="Sigma70_r2"/>
    <property type="match status" value="1"/>
</dbReference>
<dbReference type="AlphaFoldDB" id="A0A1Y5XIJ5"/>
<evidence type="ECO:0000259" key="7">
    <source>
        <dbReference type="Pfam" id="PF08281"/>
    </source>
</evidence>
<keyword evidence="2" id="KW-0805">Transcription regulation</keyword>
<reference evidence="8 9" key="1">
    <citation type="submission" date="2017-04" db="EMBL/GenBank/DDBJ databases">
        <authorList>
            <person name="Afonso C.L."/>
            <person name="Miller P.J."/>
            <person name="Scott M.A."/>
            <person name="Spackman E."/>
            <person name="Goraichik I."/>
            <person name="Dimitrov K.M."/>
            <person name="Suarez D.L."/>
            <person name="Swayne D.E."/>
        </authorList>
    </citation>
    <scope>NUCLEOTIDE SEQUENCE [LARGE SCALE GENOMIC DNA]</scope>
    <source>
        <strain evidence="8 9">DSM 43828</strain>
    </source>
</reference>
<keyword evidence="9" id="KW-1185">Reference proteome</keyword>
<dbReference type="NCBIfam" id="TIGR02937">
    <property type="entry name" value="sigma70-ECF"/>
    <property type="match status" value="1"/>
</dbReference>